<dbReference type="GO" id="GO:0015297">
    <property type="term" value="F:antiporter activity"/>
    <property type="evidence" value="ECO:0007669"/>
    <property type="project" value="InterPro"/>
</dbReference>
<evidence type="ECO:0000256" key="1">
    <source>
        <dbReference type="ARBA" id="ARBA00004651"/>
    </source>
</evidence>
<dbReference type="KEGG" id="ful:C4N20_13950"/>
<dbReference type="PANTHER" id="PTHR43823">
    <property type="entry name" value="SPORULATION PROTEIN YKVU"/>
    <property type="match status" value="1"/>
</dbReference>
<dbReference type="GO" id="GO:0046677">
    <property type="term" value="P:response to antibiotic"/>
    <property type="evidence" value="ECO:0007669"/>
    <property type="project" value="UniProtKB-KW"/>
</dbReference>
<accession>A0AAX2J9R1</accession>
<dbReference type="PIRSF" id="PIRSF006603">
    <property type="entry name" value="DinF"/>
    <property type="match status" value="1"/>
</dbReference>
<feature type="transmembrane region" description="Helical" evidence="10">
    <location>
        <begin position="383"/>
        <end position="407"/>
    </location>
</feature>
<dbReference type="GeneID" id="78455925"/>
<dbReference type="InterPro" id="IPR048279">
    <property type="entry name" value="MdtK-like"/>
</dbReference>
<evidence type="ECO:0000256" key="2">
    <source>
        <dbReference type="ARBA" id="ARBA00008417"/>
    </source>
</evidence>
<feature type="transmembrane region" description="Helical" evidence="10">
    <location>
        <begin position="189"/>
        <end position="213"/>
    </location>
</feature>
<evidence type="ECO:0000256" key="3">
    <source>
        <dbReference type="ARBA" id="ARBA00022106"/>
    </source>
</evidence>
<dbReference type="AlphaFoldDB" id="A0AAX2J9R1"/>
<evidence type="ECO:0000256" key="4">
    <source>
        <dbReference type="ARBA" id="ARBA00022448"/>
    </source>
</evidence>
<dbReference type="InterPro" id="IPR051327">
    <property type="entry name" value="MATE_MepA_subfamily"/>
</dbReference>
<dbReference type="Proteomes" id="UP000249008">
    <property type="component" value="Chromosome 1"/>
</dbReference>
<feature type="transmembrane region" description="Helical" evidence="10">
    <location>
        <begin position="89"/>
        <end position="114"/>
    </location>
</feature>
<feature type="transmembrane region" description="Helical" evidence="10">
    <location>
        <begin position="318"/>
        <end position="342"/>
    </location>
</feature>
<feature type="transmembrane region" description="Helical" evidence="10">
    <location>
        <begin position="413"/>
        <end position="432"/>
    </location>
</feature>
<protein>
    <recommendedName>
        <fullName evidence="3">Multidrug export protein MepA</fullName>
    </recommendedName>
</protein>
<dbReference type="InterPro" id="IPR045070">
    <property type="entry name" value="MATE_MepA-like"/>
</dbReference>
<evidence type="ECO:0000256" key="6">
    <source>
        <dbReference type="ARBA" id="ARBA00022692"/>
    </source>
</evidence>
<proteinExistence type="inferred from homology"/>
<keyword evidence="9" id="KW-0046">Antibiotic resistance</keyword>
<keyword evidence="6 10" id="KW-0812">Transmembrane</keyword>
<comment type="similarity">
    <text evidence="2">Belongs to the multi antimicrobial extrusion (MATE) (TC 2.A.66.1) family. MepA subfamily.</text>
</comment>
<organism evidence="11 12">
    <name type="scientific">Fusobacterium ulcerans</name>
    <dbReference type="NCBI Taxonomy" id="861"/>
    <lineage>
        <taxon>Bacteria</taxon>
        <taxon>Fusobacteriati</taxon>
        <taxon>Fusobacteriota</taxon>
        <taxon>Fusobacteriia</taxon>
        <taxon>Fusobacteriales</taxon>
        <taxon>Fusobacteriaceae</taxon>
        <taxon>Fusobacterium</taxon>
    </lineage>
</organism>
<evidence type="ECO:0000256" key="5">
    <source>
        <dbReference type="ARBA" id="ARBA00022475"/>
    </source>
</evidence>
<feature type="transmembrane region" description="Helical" evidence="10">
    <location>
        <begin position="55"/>
        <end position="77"/>
    </location>
</feature>
<dbReference type="NCBIfam" id="TIGR00797">
    <property type="entry name" value="matE"/>
    <property type="match status" value="1"/>
</dbReference>
<dbReference type="RefSeq" id="WP_005977493.1">
    <property type="nucleotide sequence ID" value="NZ_CABKNW010000002.1"/>
</dbReference>
<dbReference type="EMBL" id="LS483487">
    <property type="protein sequence ID" value="SQJ02415.1"/>
    <property type="molecule type" value="Genomic_DNA"/>
</dbReference>
<dbReference type="CDD" id="cd13143">
    <property type="entry name" value="MATE_MepA_like"/>
    <property type="match status" value="1"/>
</dbReference>
<evidence type="ECO:0000313" key="11">
    <source>
        <dbReference type="EMBL" id="SQJ02415.1"/>
    </source>
</evidence>
<evidence type="ECO:0000256" key="9">
    <source>
        <dbReference type="ARBA" id="ARBA00023251"/>
    </source>
</evidence>
<keyword evidence="7 10" id="KW-1133">Transmembrane helix</keyword>
<comment type="subcellular location">
    <subcellularLocation>
        <location evidence="1">Cell membrane</location>
        <topology evidence="1">Multi-pass membrane protein</topology>
    </subcellularLocation>
</comment>
<evidence type="ECO:0000313" key="12">
    <source>
        <dbReference type="Proteomes" id="UP000249008"/>
    </source>
</evidence>
<keyword evidence="8 10" id="KW-0472">Membrane</keyword>
<reference evidence="11 12" key="1">
    <citation type="submission" date="2018-06" db="EMBL/GenBank/DDBJ databases">
        <authorList>
            <consortium name="Pathogen Informatics"/>
            <person name="Doyle S."/>
        </authorList>
    </citation>
    <scope>NUCLEOTIDE SEQUENCE [LARGE SCALE GENOMIC DNA]</scope>
    <source>
        <strain evidence="11 12">NCTC12112</strain>
    </source>
</reference>
<feature type="transmembrane region" description="Helical" evidence="10">
    <location>
        <begin position="348"/>
        <end position="371"/>
    </location>
</feature>
<feature type="transmembrane region" description="Helical" evidence="10">
    <location>
        <begin position="269"/>
        <end position="297"/>
    </location>
</feature>
<sequence>MSYTISKKFTLSSLIKFTVPAIIMMLFMSLYTIVDGIFISRFIGTTALSGLNIAYPFISFIHALAIMFAAGGSAIIAKKMGEGKNEEARNAFSLIVYTGIFLGICISIFGNIFLNEIIRFLGASPALEKYSYDYLKIIIFFAPFFILQILFQTFFITAGRPELGLRMTIVSGISNAVLDYLFMKTFAMGMIGAALATVSGYLIISIFGIVYFLKKRNNLYFVKVKIEWKTLIESCINGSSEMVTDISSGVVTFLFNIVMMKYMGEKGVAAITIILYSQFVFIAVYLGFSMGTAPIISYNYGNQNKKQLKRIFKICSKLIMGSSVGVFLLSLIFAKYIVGFFASEGTEVYNIAIKGFSLFAIAYIFAGYNIFSSSLFTALSNGKISAVISFMRTLVFIVLGIFFLPMIFQVNGIWLAVPFAEILSILVSLFFIRREKGKYGYM</sequence>
<name>A0AAX2J9R1_9FUSO</name>
<feature type="transmembrane region" description="Helical" evidence="10">
    <location>
        <begin position="21"/>
        <end position="43"/>
    </location>
</feature>
<keyword evidence="4" id="KW-0813">Transport</keyword>
<dbReference type="GO" id="GO:0005886">
    <property type="term" value="C:plasma membrane"/>
    <property type="evidence" value="ECO:0007669"/>
    <property type="project" value="UniProtKB-SubCell"/>
</dbReference>
<dbReference type="Pfam" id="PF01554">
    <property type="entry name" value="MatE"/>
    <property type="match status" value="2"/>
</dbReference>
<gene>
    <name evidence="11" type="primary">mepA_9</name>
    <name evidence="11" type="ORF">NCTC12112_01360</name>
</gene>
<evidence type="ECO:0000256" key="7">
    <source>
        <dbReference type="ARBA" id="ARBA00022989"/>
    </source>
</evidence>
<evidence type="ECO:0000256" key="8">
    <source>
        <dbReference type="ARBA" id="ARBA00023136"/>
    </source>
</evidence>
<dbReference type="PANTHER" id="PTHR43823:SF3">
    <property type="entry name" value="MULTIDRUG EXPORT PROTEIN MEPA"/>
    <property type="match status" value="1"/>
</dbReference>
<dbReference type="InterPro" id="IPR002528">
    <property type="entry name" value="MATE_fam"/>
</dbReference>
<keyword evidence="5" id="KW-1003">Cell membrane</keyword>
<dbReference type="GO" id="GO:0042910">
    <property type="term" value="F:xenobiotic transmembrane transporter activity"/>
    <property type="evidence" value="ECO:0007669"/>
    <property type="project" value="InterPro"/>
</dbReference>
<feature type="transmembrane region" description="Helical" evidence="10">
    <location>
        <begin position="134"/>
        <end position="156"/>
    </location>
</feature>
<evidence type="ECO:0000256" key="10">
    <source>
        <dbReference type="SAM" id="Phobius"/>
    </source>
</evidence>